<sequence>MLLTGSRVVLCRHGVTDFTASGRWDGRGGADPALNAEGHAQARDLAARVGAFIGDAPEVRVVSSSLRRAKETAAPVAELFGTGVTPRRVWDELAFGEWDGLTGDELRGEKPDELLRFWGDETFRVPGGESHVDLHTRVRPAFEKFMGFSGTTVVVTHWGPIMSCISLVLGIDLLPARRLNLAPASMTSFMVTKQGPQVEFINDLGARVTPPESI</sequence>
<dbReference type="EMBL" id="CP072385">
    <property type="protein sequence ID" value="QUC10653.1"/>
    <property type="molecule type" value="Genomic_DNA"/>
</dbReference>
<dbReference type="InterPro" id="IPR050275">
    <property type="entry name" value="PGM_Phosphatase"/>
</dbReference>
<dbReference type="PANTHER" id="PTHR48100">
    <property type="entry name" value="BROAD-SPECIFICITY PHOSPHATASE YOR283W-RELATED"/>
    <property type="match status" value="1"/>
</dbReference>
<dbReference type="Proteomes" id="UP000273044">
    <property type="component" value="Chromosome"/>
</dbReference>
<dbReference type="CDD" id="cd07067">
    <property type="entry name" value="HP_PGM_like"/>
    <property type="match status" value="1"/>
</dbReference>
<evidence type="ECO:0000313" key="2">
    <source>
        <dbReference type="EMBL" id="VEH69291.1"/>
    </source>
</evidence>
<dbReference type="AlphaFoldDB" id="A0A3N4CWD6"/>
<keyword evidence="3" id="KW-1185">Reference proteome</keyword>
<dbReference type="InterPro" id="IPR029033">
    <property type="entry name" value="His_PPase_superfam"/>
</dbReference>
<dbReference type="PANTHER" id="PTHR48100:SF1">
    <property type="entry name" value="HISTIDINE PHOSPHATASE FAMILY PROTEIN-RELATED"/>
    <property type="match status" value="1"/>
</dbReference>
<dbReference type="Proteomes" id="UP000677180">
    <property type="component" value="Chromosome"/>
</dbReference>
<dbReference type="Gene3D" id="3.40.50.1240">
    <property type="entry name" value="Phosphoglycerate mutase-like"/>
    <property type="match status" value="1"/>
</dbReference>
<reference evidence="1" key="2">
    <citation type="submission" date="2021-03" db="EMBL/GenBank/DDBJ databases">
        <title>Human Oral Microbial Genomes.</title>
        <authorList>
            <person name="Johnston C.D."/>
            <person name="Chen T."/>
            <person name="Dewhirst F.E."/>
        </authorList>
    </citation>
    <scope>NUCLEOTIDE SEQUENCE</scope>
    <source>
        <strain evidence="1">F0714</strain>
    </source>
</reference>
<dbReference type="InterPro" id="IPR013078">
    <property type="entry name" value="His_Pase_superF_clade-1"/>
</dbReference>
<dbReference type="Pfam" id="PF00300">
    <property type="entry name" value="His_Phos_1"/>
    <property type="match status" value="1"/>
</dbReference>
<dbReference type="RefSeq" id="WP_014845689.1">
    <property type="nucleotide sequence ID" value="NZ_CAJZDL010000166.1"/>
</dbReference>
<accession>A0A3N4CWD6</accession>
<gene>
    <name evidence="1" type="ORF">J5A53_12875</name>
    <name evidence="2" type="ORF">NCTC12967_00557</name>
</gene>
<dbReference type="EMBL" id="LR134406">
    <property type="protein sequence ID" value="VEH69291.1"/>
    <property type="molecule type" value="Genomic_DNA"/>
</dbReference>
<dbReference type="OMA" id="WHRIRIA"/>
<reference evidence="2 3" key="1">
    <citation type="submission" date="2018-12" db="EMBL/GenBank/DDBJ databases">
        <authorList>
            <consortium name="Pathogen Informatics"/>
        </authorList>
    </citation>
    <scope>NUCLEOTIDE SEQUENCE [LARGE SCALE GENOMIC DNA]</scope>
    <source>
        <strain evidence="2 3">NCTC12967</strain>
    </source>
</reference>
<name>A0A3N4CWD6_9ACTN</name>
<dbReference type="GeneID" id="64406053"/>
<dbReference type="SUPFAM" id="SSF53254">
    <property type="entry name" value="Phosphoglycerate mutase-like"/>
    <property type="match status" value="1"/>
</dbReference>
<evidence type="ECO:0000313" key="1">
    <source>
        <dbReference type="EMBL" id="QUC10653.1"/>
    </source>
</evidence>
<dbReference type="GO" id="GO:0016791">
    <property type="term" value="F:phosphatase activity"/>
    <property type="evidence" value="ECO:0007669"/>
    <property type="project" value="TreeGrafter"/>
</dbReference>
<proteinExistence type="predicted"/>
<dbReference type="GO" id="GO:0005737">
    <property type="term" value="C:cytoplasm"/>
    <property type="evidence" value="ECO:0007669"/>
    <property type="project" value="TreeGrafter"/>
</dbReference>
<dbReference type="SMART" id="SM00855">
    <property type="entry name" value="PGAM"/>
    <property type="match status" value="1"/>
</dbReference>
<evidence type="ECO:0000313" key="3">
    <source>
        <dbReference type="Proteomes" id="UP000273044"/>
    </source>
</evidence>
<dbReference type="OrthoDB" id="4697614at2"/>
<organism evidence="2 3">
    <name type="scientific">Arachnia propionica</name>
    <dbReference type="NCBI Taxonomy" id="1750"/>
    <lineage>
        <taxon>Bacteria</taxon>
        <taxon>Bacillati</taxon>
        <taxon>Actinomycetota</taxon>
        <taxon>Actinomycetes</taxon>
        <taxon>Propionibacteriales</taxon>
        <taxon>Propionibacteriaceae</taxon>
        <taxon>Arachnia</taxon>
    </lineage>
</organism>
<protein>
    <submittedName>
        <fullName evidence="2">Bifunctional RNase H/acid phosphatase</fullName>
    </submittedName>
    <submittedName>
        <fullName evidence="1">Histidine phosphatase family protein</fullName>
    </submittedName>
</protein>